<evidence type="ECO:0000313" key="2">
    <source>
        <dbReference type="EMBL" id="KAF0738746.1"/>
    </source>
</evidence>
<dbReference type="EMBL" id="VJMJ01000070">
    <property type="protein sequence ID" value="KAF0738746.1"/>
    <property type="molecule type" value="Genomic_DNA"/>
</dbReference>
<reference evidence="2 3" key="1">
    <citation type="submission" date="2019-07" db="EMBL/GenBank/DDBJ databases">
        <title>Genomics analysis of Aphanomyces spp. identifies a new class of oomycete effector associated with host adaptation.</title>
        <authorList>
            <person name="Gaulin E."/>
        </authorList>
    </citation>
    <scope>NUCLEOTIDE SEQUENCE [LARGE SCALE GENOMIC DNA]</scope>
    <source>
        <strain evidence="2 3">ATCC 201684</strain>
    </source>
</reference>
<evidence type="ECO:0000313" key="3">
    <source>
        <dbReference type="Proteomes" id="UP000481153"/>
    </source>
</evidence>
<organism evidence="2 3">
    <name type="scientific">Aphanomyces euteiches</name>
    <dbReference type="NCBI Taxonomy" id="100861"/>
    <lineage>
        <taxon>Eukaryota</taxon>
        <taxon>Sar</taxon>
        <taxon>Stramenopiles</taxon>
        <taxon>Oomycota</taxon>
        <taxon>Saprolegniomycetes</taxon>
        <taxon>Saprolegniales</taxon>
        <taxon>Verrucalvaceae</taxon>
        <taxon>Aphanomyces</taxon>
    </lineage>
</organism>
<feature type="region of interest" description="Disordered" evidence="1">
    <location>
        <begin position="73"/>
        <end position="99"/>
    </location>
</feature>
<proteinExistence type="predicted"/>
<evidence type="ECO:0000256" key="1">
    <source>
        <dbReference type="SAM" id="MobiDB-lite"/>
    </source>
</evidence>
<dbReference type="VEuPathDB" id="FungiDB:AeMF1_000283"/>
<protein>
    <recommendedName>
        <fullName evidence="4">C2 domain-containing protein</fullName>
    </recommendedName>
</protein>
<keyword evidence="3" id="KW-1185">Reference proteome</keyword>
<gene>
    <name evidence="2" type="ORF">Ae201684_005365</name>
</gene>
<feature type="region of interest" description="Disordered" evidence="1">
    <location>
        <begin position="1"/>
        <end position="29"/>
    </location>
</feature>
<evidence type="ECO:0008006" key="4">
    <source>
        <dbReference type="Google" id="ProtNLM"/>
    </source>
</evidence>
<dbReference type="AlphaFoldDB" id="A0A6G0XER2"/>
<dbReference type="Proteomes" id="UP000481153">
    <property type="component" value="Unassembled WGS sequence"/>
</dbReference>
<comment type="caution">
    <text evidence="2">The sequence shown here is derived from an EMBL/GenBank/DDBJ whole genome shotgun (WGS) entry which is preliminary data.</text>
</comment>
<accession>A0A6G0XER2</accession>
<feature type="compositionally biased region" description="Basic and acidic residues" evidence="1">
    <location>
        <begin position="1"/>
        <end position="13"/>
    </location>
</feature>
<name>A0A6G0XER2_9STRA</name>
<sequence>MSRKPSIDLHRLELPMTPPPSTSPQRRRKESLLYPQGSPYRYHAQRKQDAVVELIRGWSHRVGAVCPYLPTTKTPSPDKPRCKTTTKLPSPFRRPAWDSSTKSDTAASCNVHIILHNHALALAHKETPVPVAPKFLAKLVLHHHKIYGLDYDSSADEKPSVDSIVAATLWTLKVHPLHGVNVVDPCRLRAAHVCSRLLRPFVQVRVAGATPQRCKPSCSVGASPVWSKGWLDVPNLETRPTEFQVCLLNPCGGRDLVVGSATVSVDGRQGCAFYTLGNRKGKPTGQIKLLYVLETTNAASSSAATPPNAEPSPSPLAVEAAVVAPRAKLLIGDELKMKKTNLRHVETSSVAVVKAPVVYSVLLST</sequence>